<dbReference type="PANTHER" id="PTHR33136:SF6">
    <property type="entry name" value="PROTEIN RALF-LIKE 34"/>
    <property type="match status" value="1"/>
</dbReference>
<evidence type="ECO:0000256" key="3">
    <source>
        <dbReference type="ARBA" id="ARBA00023157"/>
    </source>
</evidence>
<proteinExistence type="inferred from homology"/>
<evidence type="ECO:0000313" key="5">
    <source>
        <dbReference type="EMBL" id="KAF2846261.1"/>
    </source>
</evidence>
<dbReference type="Proteomes" id="UP000799423">
    <property type="component" value="Unassembled WGS sequence"/>
</dbReference>
<feature type="signal peptide" evidence="4">
    <location>
        <begin position="1"/>
        <end position="20"/>
    </location>
</feature>
<dbReference type="OrthoDB" id="3941347at2759"/>
<comment type="similarity">
    <text evidence="1">Belongs to the plant rapid alkalinization factor (RALF) family.</text>
</comment>
<dbReference type="InterPro" id="IPR008801">
    <property type="entry name" value="RALF"/>
</dbReference>
<keyword evidence="2 4" id="KW-0732">Signal</keyword>
<reference evidence="5" key="1">
    <citation type="submission" date="2020-01" db="EMBL/GenBank/DDBJ databases">
        <authorList>
            <consortium name="DOE Joint Genome Institute"/>
            <person name="Haridas S."/>
            <person name="Albert R."/>
            <person name="Binder M."/>
            <person name="Bloem J."/>
            <person name="Labutti K."/>
            <person name="Salamov A."/>
            <person name="Andreopoulos B."/>
            <person name="Baker S.E."/>
            <person name="Barry K."/>
            <person name="Bills G."/>
            <person name="Bluhm B.H."/>
            <person name="Cannon C."/>
            <person name="Castanera R."/>
            <person name="Culley D.E."/>
            <person name="Daum C."/>
            <person name="Ezra D."/>
            <person name="Gonzalez J.B."/>
            <person name="Henrissat B."/>
            <person name="Kuo A."/>
            <person name="Liang C."/>
            <person name="Lipzen A."/>
            <person name="Lutzoni F."/>
            <person name="Magnuson J."/>
            <person name="Mondo S."/>
            <person name="Nolan M."/>
            <person name="Ohm R."/>
            <person name="Pangilinan J."/>
            <person name="Park H.-J."/>
            <person name="Ramirez L."/>
            <person name="Alfaro M."/>
            <person name="Sun H."/>
            <person name="Tritt A."/>
            <person name="Yoshinaga Y."/>
            <person name="Zwiers L.-H."/>
            <person name="Turgeon B.G."/>
            <person name="Goodwin S.B."/>
            <person name="Spatafora J.W."/>
            <person name="Crous P.W."/>
            <person name="Grigoriev I.V."/>
        </authorList>
    </citation>
    <scope>NUCLEOTIDE SEQUENCE</scope>
    <source>
        <strain evidence="5">IPT5</strain>
    </source>
</reference>
<dbReference type="Pfam" id="PF05498">
    <property type="entry name" value="RALF"/>
    <property type="match status" value="1"/>
</dbReference>
<organism evidence="5 6">
    <name type="scientific">Plenodomus tracheiphilus IPT5</name>
    <dbReference type="NCBI Taxonomy" id="1408161"/>
    <lineage>
        <taxon>Eukaryota</taxon>
        <taxon>Fungi</taxon>
        <taxon>Dikarya</taxon>
        <taxon>Ascomycota</taxon>
        <taxon>Pezizomycotina</taxon>
        <taxon>Dothideomycetes</taxon>
        <taxon>Pleosporomycetidae</taxon>
        <taxon>Pleosporales</taxon>
        <taxon>Pleosporineae</taxon>
        <taxon>Leptosphaeriaceae</taxon>
        <taxon>Plenodomus</taxon>
    </lineage>
</organism>
<evidence type="ECO:0000256" key="4">
    <source>
        <dbReference type="SAM" id="SignalP"/>
    </source>
</evidence>
<evidence type="ECO:0000256" key="2">
    <source>
        <dbReference type="ARBA" id="ARBA00022729"/>
    </source>
</evidence>
<sequence>MKFTTPLALLLCASFTSATALPQKNVISYDALNRNRVPCSQRGSSAANCKPGAEANPYTRGCSKIDRCRGGSRK</sequence>
<protein>
    <submittedName>
        <fullName evidence="5">Rapid alkalinization factor</fullName>
    </submittedName>
</protein>
<name>A0A6A7ASN0_9PLEO</name>
<evidence type="ECO:0000256" key="1">
    <source>
        <dbReference type="ARBA" id="ARBA00009178"/>
    </source>
</evidence>
<evidence type="ECO:0000313" key="6">
    <source>
        <dbReference type="Proteomes" id="UP000799423"/>
    </source>
</evidence>
<gene>
    <name evidence="5" type="ORF">T440DRAFT_542677</name>
</gene>
<keyword evidence="6" id="KW-1185">Reference proteome</keyword>
<accession>A0A6A7ASN0</accession>
<feature type="chain" id="PRO_5025370488" evidence="4">
    <location>
        <begin position="21"/>
        <end position="74"/>
    </location>
</feature>
<dbReference type="GO" id="GO:0019722">
    <property type="term" value="P:calcium-mediated signaling"/>
    <property type="evidence" value="ECO:0007669"/>
    <property type="project" value="TreeGrafter"/>
</dbReference>
<dbReference type="AlphaFoldDB" id="A0A6A7ASN0"/>
<dbReference type="EMBL" id="MU006337">
    <property type="protein sequence ID" value="KAF2846261.1"/>
    <property type="molecule type" value="Genomic_DNA"/>
</dbReference>
<dbReference type="PANTHER" id="PTHR33136">
    <property type="entry name" value="RAPID ALKALINIZATION FACTOR-LIKE"/>
    <property type="match status" value="1"/>
</dbReference>
<keyword evidence="3" id="KW-1015">Disulfide bond</keyword>